<name>A0A067T7V3_GALM3</name>
<dbReference type="InterPro" id="IPR049680">
    <property type="entry name" value="FLVCR1-2_SLC49-like"/>
</dbReference>
<dbReference type="InterPro" id="IPR036259">
    <property type="entry name" value="MFS_trans_sf"/>
</dbReference>
<sequence length="497" mass="53152">MATDTLEATEKSQFVHIESTVGLTTSSADRYSADSSKNGDSAGIIEVEVEAPRETYRLYKRRFVGLVAIVLLNIVAAMPWPWFGPISNSTADDFGITLDQVNWLGNIVALVYLPTALLIPLIISRYGIRRCCDIGAVALILSAWIRYAGTARSLSPNGAYALLMFGQFFASIAQPIYQVIGPKYSETWFNLNGRTTATMIIAISNPFGGALGQLISPLIGSTRQSILVLGILCTAAAPLVFLIQAAPPTPPTYAASKKPLTLISLCRAMIGTEVEPAAHMSKRERIDFAIVVLIFGALVACSNAFAILSAEILQPVGYSPDISGFMGACLLLSGMVAAIISAPLFDRVFTHHLARTSKILVPPVAVAWLTLIWAVRPNNTAALFVVLAVIGVGSLPMLAVGMELACEVTRNADGSSAIIWFTGNLCTVAFVLIAGALRASQDASPALNLKRYLIFEGVIVVAACSSVFFLKGVQSRKALDEEKFEESRANQMDAIIS</sequence>
<feature type="transmembrane region" description="Helical" evidence="5">
    <location>
        <begin position="225"/>
        <end position="243"/>
    </location>
</feature>
<dbReference type="AlphaFoldDB" id="A0A067T7V3"/>
<evidence type="ECO:0000256" key="4">
    <source>
        <dbReference type="ARBA" id="ARBA00023136"/>
    </source>
</evidence>
<proteinExistence type="predicted"/>
<keyword evidence="3 5" id="KW-1133">Transmembrane helix</keyword>
<dbReference type="SUPFAM" id="SSF103473">
    <property type="entry name" value="MFS general substrate transporter"/>
    <property type="match status" value="1"/>
</dbReference>
<dbReference type="HOGENOM" id="CLU_023132_2_0_1"/>
<dbReference type="PANTHER" id="PTHR10924">
    <property type="entry name" value="MAJOR FACILITATOR SUPERFAMILY PROTEIN-RELATED"/>
    <property type="match status" value="1"/>
</dbReference>
<evidence type="ECO:0000256" key="3">
    <source>
        <dbReference type="ARBA" id="ARBA00022989"/>
    </source>
</evidence>
<feature type="transmembrane region" description="Helical" evidence="5">
    <location>
        <begin position="63"/>
        <end position="83"/>
    </location>
</feature>
<dbReference type="InterPro" id="IPR011701">
    <property type="entry name" value="MFS"/>
</dbReference>
<evidence type="ECO:0000256" key="1">
    <source>
        <dbReference type="ARBA" id="ARBA00004141"/>
    </source>
</evidence>
<protein>
    <recommendedName>
        <fullName evidence="8">Major facilitator superfamily (MFS) profile domain-containing protein</fullName>
    </recommendedName>
</protein>
<evidence type="ECO:0000313" key="7">
    <source>
        <dbReference type="Proteomes" id="UP000027222"/>
    </source>
</evidence>
<keyword evidence="2 5" id="KW-0812">Transmembrane</keyword>
<accession>A0A067T7V3</accession>
<feature type="transmembrane region" description="Helical" evidence="5">
    <location>
        <begin position="357"/>
        <end position="375"/>
    </location>
</feature>
<keyword evidence="4 5" id="KW-0472">Membrane</keyword>
<feature type="transmembrane region" description="Helical" evidence="5">
    <location>
        <begin position="103"/>
        <end position="123"/>
    </location>
</feature>
<dbReference type="EMBL" id="KL142381">
    <property type="protein sequence ID" value="KDR75073.1"/>
    <property type="molecule type" value="Genomic_DNA"/>
</dbReference>
<feature type="transmembrane region" description="Helical" evidence="5">
    <location>
        <begin position="288"/>
        <end position="310"/>
    </location>
</feature>
<keyword evidence="7" id="KW-1185">Reference proteome</keyword>
<feature type="transmembrane region" description="Helical" evidence="5">
    <location>
        <begin position="197"/>
        <end position="219"/>
    </location>
</feature>
<dbReference type="PANTHER" id="PTHR10924:SF6">
    <property type="entry name" value="SOLUTE CARRIER FAMILY 49 MEMBER A3"/>
    <property type="match status" value="1"/>
</dbReference>
<evidence type="ECO:0000256" key="2">
    <source>
        <dbReference type="ARBA" id="ARBA00022692"/>
    </source>
</evidence>
<evidence type="ECO:0000313" key="6">
    <source>
        <dbReference type="EMBL" id="KDR75073.1"/>
    </source>
</evidence>
<evidence type="ECO:0000256" key="5">
    <source>
        <dbReference type="SAM" id="Phobius"/>
    </source>
</evidence>
<feature type="transmembrane region" description="Helical" evidence="5">
    <location>
        <begin position="159"/>
        <end position="177"/>
    </location>
</feature>
<dbReference type="Gene3D" id="1.20.1250.20">
    <property type="entry name" value="MFS general substrate transporter like domains"/>
    <property type="match status" value="2"/>
</dbReference>
<feature type="transmembrane region" description="Helical" evidence="5">
    <location>
        <begin position="417"/>
        <end position="440"/>
    </location>
</feature>
<dbReference type="Proteomes" id="UP000027222">
    <property type="component" value="Unassembled WGS sequence"/>
</dbReference>
<evidence type="ECO:0008006" key="8">
    <source>
        <dbReference type="Google" id="ProtNLM"/>
    </source>
</evidence>
<dbReference type="GO" id="GO:0022857">
    <property type="term" value="F:transmembrane transporter activity"/>
    <property type="evidence" value="ECO:0007669"/>
    <property type="project" value="InterPro"/>
</dbReference>
<gene>
    <name evidence="6" type="ORF">GALMADRAFT_248949</name>
</gene>
<dbReference type="Pfam" id="PF07690">
    <property type="entry name" value="MFS_1"/>
    <property type="match status" value="1"/>
</dbReference>
<organism evidence="6 7">
    <name type="scientific">Galerina marginata (strain CBS 339.88)</name>
    <dbReference type="NCBI Taxonomy" id="685588"/>
    <lineage>
        <taxon>Eukaryota</taxon>
        <taxon>Fungi</taxon>
        <taxon>Dikarya</taxon>
        <taxon>Basidiomycota</taxon>
        <taxon>Agaricomycotina</taxon>
        <taxon>Agaricomycetes</taxon>
        <taxon>Agaricomycetidae</taxon>
        <taxon>Agaricales</taxon>
        <taxon>Agaricineae</taxon>
        <taxon>Strophariaceae</taxon>
        <taxon>Galerina</taxon>
    </lineage>
</organism>
<dbReference type="OrthoDB" id="422206at2759"/>
<feature type="transmembrane region" description="Helical" evidence="5">
    <location>
        <begin position="381"/>
        <end position="405"/>
    </location>
</feature>
<comment type="subcellular location">
    <subcellularLocation>
        <location evidence="1">Membrane</location>
        <topology evidence="1">Multi-pass membrane protein</topology>
    </subcellularLocation>
</comment>
<feature type="transmembrane region" description="Helical" evidence="5">
    <location>
        <begin position="452"/>
        <end position="470"/>
    </location>
</feature>
<dbReference type="GO" id="GO:0016020">
    <property type="term" value="C:membrane"/>
    <property type="evidence" value="ECO:0007669"/>
    <property type="project" value="UniProtKB-SubCell"/>
</dbReference>
<feature type="transmembrane region" description="Helical" evidence="5">
    <location>
        <begin position="322"/>
        <end position="345"/>
    </location>
</feature>
<reference evidence="7" key="1">
    <citation type="journal article" date="2014" name="Proc. Natl. Acad. Sci. U.S.A.">
        <title>Extensive sampling of basidiomycete genomes demonstrates inadequacy of the white-rot/brown-rot paradigm for wood decay fungi.</title>
        <authorList>
            <person name="Riley R."/>
            <person name="Salamov A.A."/>
            <person name="Brown D.W."/>
            <person name="Nagy L.G."/>
            <person name="Floudas D."/>
            <person name="Held B.W."/>
            <person name="Levasseur A."/>
            <person name="Lombard V."/>
            <person name="Morin E."/>
            <person name="Otillar R."/>
            <person name="Lindquist E.A."/>
            <person name="Sun H."/>
            <person name="LaButti K.M."/>
            <person name="Schmutz J."/>
            <person name="Jabbour D."/>
            <person name="Luo H."/>
            <person name="Baker S.E."/>
            <person name="Pisabarro A.G."/>
            <person name="Walton J.D."/>
            <person name="Blanchette R.A."/>
            <person name="Henrissat B."/>
            <person name="Martin F."/>
            <person name="Cullen D."/>
            <person name="Hibbett D.S."/>
            <person name="Grigoriev I.V."/>
        </authorList>
    </citation>
    <scope>NUCLEOTIDE SEQUENCE [LARGE SCALE GENOMIC DNA]</scope>
    <source>
        <strain evidence="7">CBS 339.88</strain>
    </source>
</reference>